<dbReference type="Gene3D" id="3.40.120.10">
    <property type="entry name" value="Alpha-D-Glucose-1,6-Bisphosphate, subunit A, domain 3"/>
    <property type="match status" value="3"/>
</dbReference>
<dbReference type="AlphaFoldDB" id="A0AA96V695"/>
<feature type="domain" description="Alpha-D-phosphohexomutase alpha/beta/alpha" evidence="9">
    <location>
        <begin position="3"/>
        <end position="138"/>
    </location>
</feature>
<dbReference type="InterPro" id="IPR024086">
    <property type="entry name" value="GlmM_arc-type"/>
</dbReference>
<dbReference type="NCBIfam" id="TIGR03990">
    <property type="entry name" value="Arch_GlmM"/>
    <property type="match status" value="1"/>
</dbReference>
<dbReference type="PANTHER" id="PTHR43771:SF1">
    <property type="entry name" value="PHOSPHOMANNOMUTASE"/>
    <property type="match status" value="1"/>
</dbReference>
<dbReference type="Pfam" id="PF00408">
    <property type="entry name" value="PGM_PMM_IV"/>
    <property type="match status" value="1"/>
</dbReference>
<protein>
    <submittedName>
        <fullName evidence="12">Phosphoglucosamine mutase</fullName>
        <ecNumber evidence="12">5.4.2.10</ecNumber>
    </submittedName>
</protein>
<gene>
    <name evidence="12" type="primary">glmM</name>
    <name evidence="12" type="ORF">MsAm2_13070</name>
</gene>
<dbReference type="InterPro" id="IPR005845">
    <property type="entry name" value="A-D-PHexomutase_a/b/a-II"/>
</dbReference>
<dbReference type="Gene3D" id="3.30.310.50">
    <property type="entry name" value="Alpha-D-phosphohexomutase, C-terminal domain"/>
    <property type="match status" value="1"/>
</dbReference>
<dbReference type="Pfam" id="PF02880">
    <property type="entry name" value="PGM_PMM_III"/>
    <property type="match status" value="1"/>
</dbReference>
<dbReference type="InterPro" id="IPR016066">
    <property type="entry name" value="A-D-PHexomutase_CS"/>
</dbReference>
<dbReference type="InterPro" id="IPR005844">
    <property type="entry name" value="A-D-PHexomutase_a/b/a-I"/>
</dbReference>
<dbReference type="RefSeq" id="WP_338097478.1">
    <property type="nucleotide sequence ID" value="NZ_CP131061.1"/>
</dbReference>
<dbReference type="FunFam" id="3.40.120.10:FF:000001">
    <property type="entry name" value="Phosphoglucosamine mutase"/>
    <property type="match status" value="1"/>
</dbReference>
<evidence type="ECO:0000259" key="10">
    <source>
        <dbReference type="Pfam" id="PF02879"/>
    </source>
</evidence>
<dbReference type="GO" id="GO:0005975">
    <property type="term" value="P:carbohydrate metabolic process"/>
    <property type="evidence" value="ECO:0007669"/>
    <property type="project" value="InterPro"/>
</dbReference>
<keyword evidence="13" id="KW-1185">Reference proteome</keyword>
<organism evidence="12 13">
    <name type="scientific">Methanolapillus ohkumae</name>
    <dbReference type="NCBI Taxonomy" id="3028298"/>
    <lineage>
        <taxon>Archaea</taxon>
        <taxon>Methanobacteriati</taxon>
        <taxon>Methanobacteriota</taxon>
        <taxon>Stenosarchaea group</taxon>
        <taxon>Methanomicrobia</taxon>
        <taxon>Methanosarcinales</taxon>
        <taxon>Methanosarcinaceae</taxon>
        <taxon>Methanolapillus</taxon>
    </lineage>
</organism>
<proteinExistence type="inferred from homology"/>
<feature type="domain" description="Alpha-D-phosphohexomutase alpha/beta/alpha" evidence="10">
    <location>
        <begin position="157"/>
        <end position="258"/>
    </location>
</feature>
<dbReference type="GO" id="GO:0000287">
    <property type="term" value="F:magnesium ion binding"/>
    <property type="evidence" value="ECO:0007669"/>
    <property type="project" value="InterPro"/>
</dbReference>
<evidence type="ECO:0000256" key="4">
    <source>
        <dbReference type="ARBA" id="ARBA00022723"/>
    </source>
</evidence>
<dbReference type="EC" id="5.4.2.10" evidence="12"/>
<evidence type="ECO:0000313" key="13">
    <source>
        <dbReference type="Proteomes" id="UP001304970"/>
    </source>
</evidence>
<feature type="domain" description="Alpha-D-phosphohexomutase alpha/beta/alpha" evidence="11">
    <location>
        <begin position="281"/>
        <end position="377"/>
    </location>
</feature>
<dbReference type="SUPFAM" id="SSF53738">
    <property type="entry name" value="Phosphoglucomutase, first 3 domains"/>
    <property type="match status" value="3"/>
</dbReference>
<dbReference type="InterPro" id="IPR016055">
    <property type="entry name" value="A-D-PHexomutase_a/b/a-I/II/III"/>
</dbReference>
<dbReference type="PROSITE" id="PS00710">
    <property type="entry name" value="PGM_PMM"/>
    <property type="match status" value="1"/>
</dbReference>
<evidence type="ECO:0000256" key="2">
    <source>
        <dbReference type="ARBA" id="ARBA00010231"/>
    </source>
</evidence>
<keyword evidence="5 7" id="KW-0460">Magnesium</keyword>
<evidence type="ECO:0000256" key="1">
    <source>
        <dbReference type="ARBA" id="ARBA00001946"/>
    </source>
</evidence>
<evidence type="ECO:0000256" key="6">
    <source>
        <dbReference type="ARBA" id="ARBA00023235"/>
    </source>
</evidence>
<dbReference type="InterPro" id="IPR005843">
    <property type="entry name" value="A-D-PHexomutase_C"/>
</dbReference>
<dbReference type="CDD" id="cd03087">
    <property type="entry name" value="PGM_like1"/>
    <property type="match status" value="1"/>
</dbReference>
<reference evidence="12 13" key="1">
    <citation type="submission" date="2023-07" db="EMBL/GenBank/DDBJ databases">
        <title>Closed genome sequence of Methanosarcinaceae archaeon Am2.</title>
        <authorList>
            <person name="Poehlein A."/>
            <person name="Protasov E."/>
            <person name="Platt K."/>
            <person name="Reeh H."/>
            <person name="Daniel R."/>
            <person name="Brune A."/>
        </authorList>
    </citation>
    <scope>NUCLEOTIDE SEQUENCE [LARGE SCALE GENOMIC DNA]</scope>
    <source>
        <strain evidence="12 13">Am2</strain>
    </source>
</reference>
<dbReference type="InterPro" id="IPR005841">
    <property type="entry name" value="Alpha-D-phosphohexomutase_SF"/>
</dbReference>
<keyword evidence="6 12" id="KW-0413">Isomerase</keyword>
<dbReference type="SUPFAM" id="SSF55957">
    <property type="entry name" value="Phosphoglucomutase, C-terminal domain"/>
    <property type="match status" value="1"/>
</dbReference>
<dbReference type="PRINTS" id="PR00509">
    <property type="entry name" value="PGMPMM"/>
</dbReference>
<dbReference type="Pfam" id="PF02878">
    <property type="entry name" value="PGM_PMM_I"/>
    <property type="match status" value="1"/>
</dbReference>
<dbReference type="GeneID" id="89228733"/>
<comment type="cofactor">
    <cofactor evidence="1">
        <name>Mg(2+)</name>
        <dbReference type="ChEBI" id="CHEBI:18420"/>
    </cofactor>
</comment>
<comment type="similarity">
    <text evidence="2 7">Belongs to the phosphohexose mutase family.</text>
</comment>
<evidence type="ECO:0000259" key="9">
    <source>
        <dbReference type="Pfam" id="PF02878"/>
    </source>
</evidence>
<dbReference type="EMBL" id="CP131061">
    <property type="protein sequence ID" value="WNY27507.1"/>
    <property type="molecule type" value="Genomic_DNA"/>
</dbReference>
<evidence type="ECO:0000256" key="7">
    <source>
        <dbReference type="RuleBase" id="RU004326"/>
    </source>
</evidence>
<dbReference type="PANTHER" id="PTHR43771">
    <property type="entry name" value="PHOSPHOMANNOMUTASE"/>
    <property type="match status" value="1"/>
</dbReference>
<evidence type="ECO:0000256" key="5">
    <source>
        <dbReference type="ARBA" id="ARBA00022842"/>
    </source>
</evidence>
<accession>A0AA96V695</accession>
<dbReference type="InterPro" id="IPR005846">
    <property type="entry name" value="A-D-PHexomutase_a/b/a-III"/>
</dbReference>
<dbReference type="Proteomes" id="UP001304970">
    <property type="component" value="Chromosome"/>
</dbReference>
<dbReference type="Pfam" id="PF02879">
    <property type="entry name" value="PGM_PMM_II"/>
    <property type="match status" value="1"/>
</dbReference>
<keyword evidence="3" id="KW-0597">Phosphoprotein</keyword>
<evidence type="ECO:0000256" key="3">
    <source>
        <dbReference type="ARBA" id="ARBA00022553"/>
    </source>
</evidence>
<sequence>MALFGTNGVRGLANKELTPEMALKLARSFGTFLVNKNRFSVLPKVAVGTDTRITGTMLKNAVISGLLSSGISVVDLGIVPTPSLQYYVKNESVDAGLVVTASHNPREYNGIKLIAGDGTEFSREDEEAVEDIYFSEKFEWSDWSKTGEFHVDSNANDAYIHGILSLTDQQTVSGRKFRVVVDTGSGAGSLTLPVLLQKLGCQVLTIGAQPDGTFPWRNPEPLPEYLGEMSVLIRMFGGDLGVAQDGDADRAVFMDERGEFIDEEIMLATIGKFVLQKEKESLKAGEKLGPVVTTVSTSGRLTDVAKEAGADIFYTKIGSIDVGRKMTETCAVYGGEGNGGMIFPKHQVCRDGAMAIAFVLEAMAKNNLKASDFKKMVPEYHNAKSKIKTPGVDPKIVMKKLTKDVMSPQKKKEIGYVDAETIDGVKLRFKNGWLLIRPSGTEPMIRVATESKTKEEAESFIKLGEKLVAEKFNEINSFGNEKQK</sequence>
<keyword evidence="4 7" id="KW-0479">Metal-binding</keyword>
<name>A0AA96V695_9EURY</name>
<evidence type="ECO:0000259" key="11">
    <source>
        <dbReference type="Pfam" id="PF02880"/>
    </source>
</evidence>
<dbReference type="GO" id="GO:0008966">
    <property type="term" value="F:phosphoglucosamine mutase activity"/>
    <property type="evidence" value="ECO:0007669"/>
    <property type="project" value="UniProtKB-EC"/>
</dbReference>
<evidence type="ECO:0000313" key="12">
    <source>
        <dbReference type="EMBL" id="WNY27507.1"/>
    </source>
</evidence>
<evidence type="ECO:0000259" key="8">
    <source>
        <dbReference type="Pfam" id="PF00408"/>
    </source>
</evidence>
<feature type="domain" description="Alpha-D-phosphohexomutase C-terminal" evidence="8">
    <location>
        <begin position="405"/>
        <end position="459"/>
    </location>
</feature>
<dbReference type="InterPro" id="IPR036900">
    <property type="entry name" value="A-D-PHexomutase_C_sf"/>
</dbReference>